<feature type="transmembrane region" description="Helical" evidence="1">
    <location>
        <begin position="83"/>
        <end position="101"/>
    </location>
</feature>
<dbReference type="Pfam" id="PF06808">
    <property type="entry name" value="DctM"/>
    <property type="match status" value="1"/>
</dbReference>
<dbReference type="Proteomes" id="UP001225356">
    <property type="component" value="Unassembled WGS sequence"/>
</dbReference>
<dbReference type="RefSeq" id="WP_307555346.1">
    <property type="nucleotide sequence ID" value="NZ_JAUSQU010000001.1"/>
</dbReference>
<feature type="transmembrane region" description="Helical" evidence="1">
    <location>
        <begin position="413"/>
        <end position="435"/>
    </location>
</feature>
<feature type="transmembrane region" description="Helical" evidence="1">
    <location>
        <begin position="354"/>
        <end position="370"/>
    </location>
</feature>
<evidence type="ECO:0000259" key="2">
    <source>
        <dbReference type="Pfam" id="PF06808"/>
    </source>
</evidence>
<feature type="transmembrane region" description="Helical" evidence="1">
    <location>
        <begin position="499"/>
        <end position="520"/>
    </location>
</feature>
<evidence type="ECO:0000313" key="3">
    <source>
        <dbReference type="EMBL" id="MDP9841757.1"/>
    </source>
</evidence>
<keyword evidence="4" id="KW-1185">Reference proteome</keyword>
<evidence type="ECO:0000256" key="1">
    <source>
        <dbReference type="SAM" id="Phobius"/>
    </source>
</evidence>
<feature type="transmembrane region" description="Helical" evidence="1">
    <location>
        <begin position="185"/>
        <end position="205"/>
    </location>
</feature>
<feature type="transmembrane region" description="Helical" evidence="1">
    <location>
        <begin position="113"/>
        <end position="129"/>
    </location>
</feature>
<feature type="transmembrane region" description="Helical" evidence="1">
    <location>
        <begin position="377"/>
        <end position="393"/>
    </location>
</feature>
<dbReference type="PANTHER" id="PTHR43849">
    <property type="entry name" value="BLL3936 PROTEIN"/>
    <property type="match status" value="1"/>
</dbReference>
<feature type="transmembrane region" description="Helical" evidence="1">
    <location>
        <begin position="602"/>
        <end position="632"/>
    </location>
</feature>
<feature type="domain" description="TRAP C4-dicarboxylate transport system permease DctM subunit" evidence="2">
    <location>
        <begin position="124"/>
        <end position="545"/>
    </location>
</feature>
<protein>
    <submittedName>
        <fullName evidence="3">TRAP transporter 4TM/12TM fusion protein</fullName>
    </submittedName>
</protein>
<feature type="transmembrane region" description="Helical" evidence="1">
    <location>
        <begin position="471"/>
        <end position="492"/>
    </location>
</feature>
<keyword evidence="1" id="KW-0472">Membrane</keyword>
<feature type="transmembrane region" description="Helical" evidence="1">
    <location>
        <begin position="27"/>
        <end position="47"/>
    </location>
</feature>
<feature type="transmembrane region" description="Helical" evidence="1">
    <location>
        <begin position="442"/>
        <end position="465"/>
    </location>
</feature>
<dbReference type="NCBIfam" id="TIGR02123">
    <property type="entry name" value="TRAP_fused"/>
    <property type="match status" value="1"/>
</dbReference>
<sequence>MTGTTSADELIAEFDAERPARRLPGRVAAVVTVIALGLSLYVLYWSFWPGPVVPYRMAFLAVVLPLTFVCYRRGRRDTDRPGVVDWVLAGLSFAACLYPLVVFDDFIRRAVEPTTLDVVAGAAIVLLVLEACRRTVGWILPAVCVGFFLYAYYGGYLPFDWVIGHRGYGIERIIVSFVMGTDGVYGVPLDVAATYIILFTIYGAVLDHSGAGKFFVDISLAAFRRSRSAPGRTVTLAGFLLGTVSGSGVATTVSVGSVAWPILRRAGYPPEQGGGVLAAAGIGAILSPPTLGAAAFIIAEYLRVGYLTVLIYAMIPTILYYLGIFLAIEIDARKYGTRAVEVDAPRFWPLLRRFGYHFSSLFVIVILMALGQSPFRAVVYATVLAFALSFLDPEHRLGPAKAAKALAAGTMGVLPVAATCAAAGLIVAVVTLTGLGLKASSLIVGASGGILVVTALLCALAVLLLGLAVPVTASFVIAAVIIGPALMGLGVSQAEAYMFIFYYAVLSEVSPPTALSAFAASAITGGNAYRTMMATWKYTLPAFLVPFAFVLTPGGSALLAQGAAGEILAATAVSAVAVAALAAATGGWLLGPAGLPERVLCGVAAVLLLFLSPLPALAGAGFLILAVALHLVMRKREATPSTTPS</sequence>
<keyword evidence="1" id="KW-1133">Transmembrane helix</keyword>
<feature type="transmembrane region" description="Helical" evidence="1">
    <location>
        <begin position="567"/>
        <end position="590"/>
    </location>
</feature>
<dbReference type="PANTHER" id="PTHR43849:SF2">
    <property type="entry name" value="BLL3936 PROTEIN"/>
    <property type="match status" value="1"/>
</dbReference>
<dbReference type="EMBL" id="JAUSQU010000001">
    <property type="protein sequence ID" value="MDP9841757.1"/>
    <property type="molecule type" value="Genomic_DNA"/>
</dbReference>
<proteinExistence type="predicted"/>
<feature type="transmembrane region" description="Helical" evidence="1">
    <location>
        <begin position="234"/>
        <end position="263"/>
    </location>
</feature>
<reference evidence="3 4" key="1">
    <citation type="submission" date="2023-07" db="EMBL/GenBank/DDBJ databases">
        <title>Sequencing the genomes of 1000 actinobacteria strains.</title>
        <authorList>
            <person name="Klenk H.-P."/>
        </authorList>
    </citation>
    <scope>NUCLEOTIDE SEQUENCE [LARGE SCALE GENOMIC DNA]</scope>
    <source>
        <strain evidence="3 4">DSM 46740</strain>
    </source>
</reference>
<keyword evidence="1" id="KW-0812">Transmembrane</keyword>
<feature type="transmembrane region" description="Helical" evidence="1">
    <location>
        <begin position="53"/>
        <end position="71"/>
    </location>
</feature>
<gene>
    <name evidence="3" type="ORF">J2853_000968</name>
</gene>
<organism evidence="3 4">
    <name type="scientific">Streptosporangium lutulentum</name>
    <dbReference type="NCBI Taxonomy" id="1461250"/>
    <lineage>
        <taxon>Bacteria</taxon>
        <taxon>Bacillati</taxon>
        <taxon>Actinomycetota</taxon>
        <taxon>Actinomycetes</taxon>
        <taxon>Streptosporangiales</taxon>
        <taxon>Streptosporangiaceae</taxon>
        <taxon>Streptosporangium</taxon>
    </lineage>
</organism>
<name>A0ABT9Q4U9_9ACTN</name>
<feature type="transmembrane region" description="Helical" evidence="1">
    <location>
        <begin position="306"/>
        <end position="328"/>
    </location>
</feature>
<accession>A0ABT9Q4U9</accession>
<feature type="transmembrane region" description="Helical" evidence="1">
    <location>
        <begin position="540"/>
        <end position="560"/>
    </location>
</feature>
<feature type="transmembrane region" description="Helical" evidence="1">
    <location>
        <begin position="136"/>
        <end position="153"/>
    </location>
</feature>
<dbReference type="InterPro" id="IPR011853">
    <property type="entry name" value="TRAP_DctM-Dct_fused"/>
</dbReference>
<feature type="transmembrane region" description="Helical" evidence="1">
    <location>
        <begin position="275"/>
        <end position="299"/>
    </location>
</feature>
<comment type="caution">
    <text evidence="3">The sequence shown here is derived from an EMBL/GenBank/DDBJ whole genome shotgun (WGS) entry which is preliminary data.</text>
</comment>
<evidence type="ECO:0000313" key="4">
    <source>
        <dbReference type="Proteomes" id="UP001225356"/>
    </source>
</evidence>
<dbReference type="InterPro" id="IPR010656">
    <property type="entry name" value="DctM"/>
</dbReference>